<name>A0A4Y2N027_ARAVE</name>
<organism evidence="1 2">
    <name type="scientific">Araneus ventricosus</name>
    <name type="common">Orbweaver spider</name>
    <name type="synonym">Epeira ventricosa</name>
    <dbReference type="NCBI Taxonomy" id="182803"/>
    <lineage>
        <taxon>Eukaryota</taxon>
        <taxon>Metazoa</taxon>
        <taxon>Ecdysozoa</taxon>
        <taxon>Arthropoda</taxon>
        <taxon>Chelicerata</taxon>
        <taxon>Arachnida</taxon>
        <taxon>Araneae</taxon>
        <taxon>Araneomorphae</taxon>
        <taxon>Entelegynae</taxon>
        <taxon>Araneoidea</taxon>
        <taxon>Araneidae</taxon>
        <taxon>Araneus</taxon>
    </lineage>
</organism>
<protein>
    <submittedName>
        <fullName evidence="1">Uncharacterized protein</fullName>
    </submittedName>
</protein>
<evidence type="ECO:0000313" key="1">
    <source>
        <dbReference type="EMBL" id="GBN32761.1"/>
    </source>
</evidence>
<reference evidence="1 2" key="1">
    <citation type="journal article" date="2019" name="Sci. Rep.">
        <title>Orb-weaving spider Araneus ventricosus genome elucidates the spidroin gene catalogue.</title>
        <authorList>
            <person name="Kono N."/>
            <person name="Nakamura H."/>
            <person name="Ohtoshi R."/>
            <person name="Moran D.A.P."/>
            <person name="Shinohara A."/>
            <person name="Yoshida Y."/>
            <person name="Fujiwara M."/>
            <person name="Mori M."/>
            <person name="Tomita M."/>
            <person name="Arakawa K."/>
        </authorList>
    </citation>
    <scope>NUCLEOTIDE SEQUENCE [LARGE SCALE GENOMIC DNA]</scope>
</reference>
<proteinExistence type="predicted"/>
<accession>A0A4Y2N027</accession>
<gene>
    <name evidence="1" type="ORF">AVEN_180222_1</name>
</gene>
<comment type="caution">
    <text evidence="1">The sequence shown here is derived from an EMBL/GenBank/DDBJ whole genome shotgun (WGS) entry which is preliminary data.</text>
</comment>
<sequence length="116" mass="12857">MMTTTLIGCTGPTPNTEDPAQLWALATGEGYDPRGASWYLSRTAGSRKSKTRRLPKKVGPRNKAVQLNDVNCLMCITTTLWIPVNILGSNLCNQHFEAAPVDLDVWKQNLHLSFLE</sequence>
<keyword evidence="2" id="KW-1185">Reference proteome</keyword>
<dbReference type="EMBL" id="BGPR01008286">
    <property type="protein sequence ID" value="GBN32761.1"/>
    <property type="molecule type" value="Genomic_DNA"/>
</dbReference>
<evidence type="ECO:0000313" key="2">
    <source>
        <dbReference type="Proteomes" id="UP000499080"/>
    </source>
</evidence>
<dbReference type="Proteomes" id="UP000499080">
    <property type="component" value="Unassembled WGS sequence"/>
</dbReference>
<dbReference type="AlphaFoldDB" id="A0A4Y2N027"/>